<feature type="transmembrane region" description="Helical" evidence="1">
    <location>
        <begin position="184"/>
        <end position="202"/>
    </location>
</feature>
<dbReference type="RefSeq" id="WP_035935053.1">
    <property type="nucleotide sequence ID" value="NZ_AVPL01000011.1"/>
</dbReference>
<sequence>MSRSVLKVAAFAPAVVASTLLTVAFAPLLPPLAGWVLFVGGLLAMTALSCGPGEDFAIRALFRGRRLTTGEERLLAPAVRLLCQRGLCPPVTRLWVRDSVHPISSGGVGRRSVIVSGGLIAAVRDGQLPSDQAAAVIAHAAGTVRAGVVRCDAALKFWTVPWQLVRNVGVGAARWFAWIPLAGLAWRLRFIVGGIALVQGLIDGRPAAIAAGIGAGLVVALSYLTPRLAASWATAVSEAGDHEVDRAGLGEPLAAYLRRCPRSPETFERIHRLSGAAPASRPSLAAVSL</sequence>
<dbReference type="EMBL" id="AVPL01000011">
    <property type="protein sequence ID" value="KGN41861.1"/>
    <property type="molecule type" value="Genomic_DNA"/>
</dbReference>
<feature type="transmembrane region" description="Helical" evidence="1">
    <location>
        <begin position="32"/>
        <end position="51"/>
    </location>
</feature>
<dbReference type="AlphaFoldDB" id="A0A0A0K242"/>
<keyword evidence="1" id="KW-1133">Transmembrane helix</keyword>
<comment type="caution">
    <text evidence="2">The sequence shown here is derived from an EMBL/GenBank/DDBJ whole genome shotgun (WGS) entry which is preliminary data.</text>
</comment>
<organism evidence="2 3">
    <name type="scientific">Knoellia aerolata DSM 18566</name>
    <dbReference type="NCBI Taxonomy" id="1385519"/>
    <lineage>
        <taxon>Bacteria</taxon>
        <taxon>Bacillati</taxon>
        <taxon>Actinomycetota</taxon>
        <taxon>Actinomycetes</taxon>
        <taxon>Micrococcales</taxon>
        <taxon>Intrasporangiaceae</taxon>
        <taxon>Knoellia</taxon>
    </lineage>
</organism>
<evidence type="ECO:0000313" key="2">
    <source>
        <dbReference type="EMBL" id="KGN41861.1"/>
    </source>
</evidence>
<keyword evidence="1" id="KW-0812">Transmembrane</keyword>
<reference evidence="2 3" key="1">
    <citation type="submission" date="2013-08" db="EMBL/GenBank/DDBJ databases">
        <title>The genome sequence of Knoellia aerolata.</title>
        <authorList>
            <person name="Zhu W."/>
            <person name="Wang G."/>
        </authorList>
    </citation>
    <scope>NUCLEOTIDE SEQUENCE [LARGE SCALE GENOMIC DNA]</scope>
    <source>
        <strain evidence="2 3">DSM 18566</strain>
    </source>
</reference>
<protein>
    <submittedName>
        <fullName evidence="2">Uncharacterized protein</fullName>
    </submittedName>
</protein>
<feature type="transmembrane region" description="Helical" evidence="1">
    <location>
        <begin position="208"/>
        <end position="225"/>
    </location>
</feature>
<keyword evidence="3" id="KW-1185">Reference proteome</keyword>
<dbReference type="OrthoDB" id="3789766at2"/>
<evidence type="ECO:0000256" key="1">
    <source>
        <dbReference type="SAM" id="Phobius"/>
    </source>
</evidence>
<dbReference type="STRING" id="1385519.N801_04045"/>
<feature type="transmembrane region" description="Helical" evidence="1">
    <location>
        <begin position="5"/>
        <end position="26"/>
    </location>
</feature>
<keyword evidence="1" id="KW-0472">Membrane</keyword>
<dbReference type="Proteomes" id="UP000030013">
    <property type="component" value="Unassembled WGS sequence"/>
</dbReference>
<gene>
    <name evidence="2" type="ORF">N801_04045</name>
</gene>
<name>A0A0A0K242_9MICO</name>
<proteinExistence type="predicted"/>
<dbReference type="eggNOG" id="ENOG503249K">
    <property type="taxonomic scope" value="Bacteria"/>
</dbReference>
<accession>A0A0A0K242</accession>
<evidence type="ECO:0000313" key="3">
    <source>
        <dbReference type="Proteomes" id="UP000030013"/>
    </source>
</evidence>